<dbReference type="Gene3D" id="1.25.40.10">
    <property type="entry name" value="Tetratricopeptide repeat domain"/>
    <property type="match status" value="1"/>
</dbReference>
<dbReference type="AlphaFoldDB" id="A0A550JGM3"/>
<comment type="caution">
    <text evidence="2">The sequence shown here is derived from an EMBL/GenBank/DDBJ whole genome shotgun (WGS) entry which is preliminary data.</text>
</comment>
<dbReference type="PANTHER" id="PTHR41786:SF1">
    <property type="entry name" value="6-HYDROXYMETHYLPTERIN DIPHOSPHOKINASE MPTE-LIKE DOMAIN-CONTAINING PROTEIN"/>
    <property type="match status" value="1"/>
</dbReference>
<feature type="domain" description="6-hydroxymethylpterin diphosphokinase MptE-like" evidence="1">
    <location>
        <begin position="171"/>
        <end position="335"/>
    </location>
</feature>
<organism evidence="2 3">
    <name type="scientific">Trichloromonas acetexigens</name>
    <dbReference type="NCBI Taxonomy" id="38815"/>
    <lineage>
        <taxon>Bacteria</taxon>
        <taxon>Pseudomonadati</taxon>
        <taxon>Thermodesulfobacteriota</taxon>
        <taxon>Desulfuromonadia</taxon>
        <taxon>Desulfuromonadales</taxon>
        <taxon>Trichloromonadaceae</taxon>
        <taxon>Trichloromonas</taxon>
    </lineage>
</organism>
<dbReference type="OrthoDB" id="5404763at2"/>
<sequence length="828" mass="93807">MESSVQNDLGPFRINRFGDRYLINVNRERFDKLGAEVVFDQRFGKSLFNRDTFYIIVGTDSGLLPQYVAHKGPPEGSRYLFVELPEILERIDRESIERIDYATPEQCLESAKSLNLNEYIFIDKVEIIYCCAAEDIFWEAYRDAAKTLRQTVNRYLWEVKSSLGFEVFIRRQLENLGENRVSANILTGLFEGKTAVLLAGGPSLDDIFPWLLAHRDQVVVIAVSRVSRWLLEVGITPDLLVSVDPNPSNFDVSNEMLQFSKTSLLVNSYHVCPYVLGQWGGKSVFWGNAFPWNSPLNANTSITMGPTVTNMALDTAVEMGFSQIVLAGVDLCYSREGYTHAQASREHAIGACFMNTDVQVETYGGWRAYTHPAYAMAVGELDGQAQRALQRGCRIFNPAPGAARMSHVLHVDLDHLLLEPIGEAARDRISRVLPPDTTVSRREHYKRVLAELERAETALTRIRELSVSALEANARLFNAGGKMNFKYRHRLEKIENSLAGEHGHFSSLVKLFGIPSFIKVSHPDSEKRMKKVELENLGQIYYQAYRDSSERLLLLLGEARCRIEARLEEEQPVPDIHRLARQWRQDAQPGRALVWRERHGDKLDAVGDEGENLLKDIEVQFDWLLKRGYIGFTGYGEVEAKYHDYFLSGALHRLMAVYQKKDRAELEQMTEALAANSSAKAKPLLSLARGYLAELDDRSEESLDHYQEALDAEDEHLQEEALRSIASLCLKTGATEDALLALEHLSGRSPVYLLMYGDTLKVLGRVEEALEVYAEYLEQVPEDYAAMLNLGCYYREMGIAEGARLMFEHVLDAVPEHRVARMLLEEMG</sequence>
<evidence type="ECO:0000313" key="3">
    <source>
        <dbReference type="Proteomes" id="UP000317155"/>
    </source>
</evidence>
<proteinExistence type="predicted"/>
<gene>
    <name evidence="2" type="ORF">FL622_07210</name>
</gene>
<dbReference type="SMART" id="SM00028">
    <property type="entry name" value="TPR"/>
    <property type="match status" value="3"/>
</dbReference>
<dbReference type="EMBL" id="VJVV01000004">
    <property type="protein sequence ID" value="TRO82358.1"/>
    <property type="molecule type" value="Genomic_DNA"/>
</dbReference>
<keyword evidence="3" id="KW-1185">Reference proteome</keyword>
<dbReference type="InterPro" id="IPR002826">
    <property type="entry name" value="MptE-like"/>
</dbReference>
<protein>
    <submittedName>
        <fullName evidence="2">DUF115 domain-containing protein</fullName>
    </submittedName>
</protein>
<accession>A0A550JGM3</accession>
<name>A0A550JGM3_9BACT</name>
<dbReference type="SUPFAM" id="SSF48452">
    <property type="entry name" value="TPR-like"/>
    <property type="match status" value="1"/>
</dbReference>
<reference evidence="2 3" key="1">
    <citation type="submission" date="2019-07" db="EMBL/GenBank/DDBJ databases">
        <title>Insights of Desulfuromonas acetexigens electromicrobiology.</title>
        <authorList>
            <person name="Katuri K."/>
            <person name="Sapireddy V."/>
            <person name="Shaw D.R."/>
            <person name="Saikaly P."/>
        </authorList>
    </citation>
    <scope>NUCLEOTIDE SEQUENCE [LARGE SCALE GENOMIC DNA]</scope>
    <source>
        <strain evidence="2 3">2873</strain>
    </source>
</reference>
<dbReference type="RefSeq" id="WP_092057409.1">
    <property type="nucleotide sequence ID" value="NZ_FOJJ01000034.1"/>
</dbReference>
<evidence type="ECO:0000313" key="2">
    <source>
        <dbReference type="EMBL" id="TRO82358.1"/>
    </source>
</evidence>
<dbReference type="InterPro" id="IPR011990">
    <property type="entry name" value="TPR-like_helical_dom_sf"/>
</dbReference>
<dbReference type="InterPro" id="IPR019734">
    <property type="entry name" value="TPR_rpt"/>
</dbReference>
<dbReference type="Proteomes" id="UP000317155">
    <property type="component" value="Unassembled WGS sequence"/>
</dbReference>
<dbReference type="PANTHER" id="PTHR41786">
    <property type="entry name" value="MOTILITY ACCESSORY FACTOR MAF"/>
    <property type="match status" value="1"/>
</dbReference>
<dbReference type="Pfam" id="PF01973">
    <property type="entry name" value="MptE-like"/>
    <property type="match status" value="1"/>
</dbReference>
<evidence type="ECO:0000259" key="1">
    <source>
        <dbReference type="Pfam" id="PF01973"/>
    </source>
</evidence>